<evidence type="ECO:0000313" key="6">
    <source>
        <dbReference type="Proteomes" id="UP000028705"/>
    </source>
</evidence>
<dbReference type="SUPFAM" id="SSF53098">
    <property type="entry name" value="Ribonuclease H-like"/>
    <property type="match status" value="1"/>
</dbReference>
<accession>A0A086A555</accession>
<keyword evidence="1" id="KW-0540">Nuclease</keyword>
<feature type="domain" description="Exonuclease" evidence="4">
    <location>
        <begin position="10"/>
        <end position="185"/>
    </location>
</feature>
<dbReference type="GO" id="GO:0003676">
    <property type="term" value="F:nucleic acid binding"/>
    <property type="evidence" value="ECO:0007669"/>
    <property type="project" value="InterPro"/>
</dbReference>
<name>A0A086A555_9FLAO</name>
<dbReference type="AlphaFoldDB" id="A0A086A555"/>
<dbReference type="Pfam" id="PF00929">
    <property type="entry name" value="RNase_T"/>
    <property type="match status" value="1"/>
</dbReference>
<evidence type="ECO:0000259" key="4">
    <source>
        <dbReference type="SMART" id="SM00479"/>
    </source>
</evidence>
<dbReference type="CDD" id="cd06133">
    <property type="entry name" value="ERI-1_3'hExo_like"/>
    <property type="match status" value="1"/>
</dbReference>
<keyword evidence="6" id="KW-1185">Reference proteome</keyword>
<dbReference type="Gene3D" id="3.30.420.10">
    <property type="entry name" value="Ribonuclease H-like superfamily/Ribonuclease H"/>
    <property type="match status" value="1"/>
</dbReference>
<dbReference type="OrthoDB" id="159416at2"/>
<dbReference type="GO" id="GO:0000175">
    <property type="term" value="F:3'-5'-RNA exonuclease activity"/>
    <property type="evidence" value="ECO:0007669"/>
    <property type="project" value="InterPro"/>
</dbReference>
<evidence type="ECO:0000256" key="3">
    <source>
        <dbReference type="ARBA" id="ARBA00022839"/>
    </source>
</evidence>
<proteinExistence type="predicted"/>
<dbReference type="EMBL" id="JPRH01000005">
    <property type="protein sequence ID" value="KFF11819.1"/>
    <property type="molecule type" value="Genomic_DNA"/>
</dbReference>
<evidence type="ECO:0000256" key="2">
    <source>
        <dbReference type="ARBA" id="ARBA00022801"/>
    </source>
</evidence>
<gene>
    <name evidence="5" type="ORF">IW15_14070</name>
</gene>
<dbReference type="eggNOG" id="COG5018">
    <property type="taxonomic scope" value="Bacteria"/>
</dbReference>
<dbReference type="PANTHER" id="PTHR23044:SF61">
    <property type="entry name" value="3'-5' EXORIBONUCLEASE 1-RELATED"/>
    <property type="match status" value="1"/>
</dbReference>
<sequence>MKTKMETTNEILIVDLEATCWENDRIPVGQKVDIIEIGICELNLTTKIISKKQSIYVIPERSEINSFCTKLTGITPQLIEEQGIYFDEACEKIQDEYQSANLTWAGFGNFDKEQIFEQCDWLGIEPPFSYDYLNVMEEFRNHFKLQKMIGLKRALEYLKMDFEGNHHSGADDAYNTAKIVRTLLG</sequence>
<dbReference type="STRING" id="445961.IW15_14070"/>
<evidence type="ECO:0000256" key="1">
    <source>
        <dbReference type="ARBA" id="ARBA00022722"/>
    </source>
</evidence>
<keyword evidence="3" id="KW-0269">Exonuclease</keyword>
<keyword evidence="2" id="KW-0378">Hydrolase</keyword>
<comment type="caution">
    <text evidence="5">The sequence shown here is derived from an EMBL/GenBank/DDBJ whole genome shotgun (WGS) entry which is preliminary data.</text>
</comment>
<reference evidence="5 6" key="1">
    <citation type="submission" date="2014-07" db="EMBL/GenBank/DDBJ databases">
        <title>Genome of Chryseobacterium soli DSM 19298.</title>
        <authorList>
            <person name="Stropko S.J."/>
            <person name="Pipes S.E."/>
            <person name="Newman J."/>
        </authorList>
    </citation>
    <scope>NUCLEOTIDE SEQUENCE [LARGE SCALE GENOMIC DNA]</scope>
    <source>
        <strain evidence="5 6">DSM 19298</strain>
    </source>
</reference>
<organism evidence="5 6">
    <name type="scientific">Chryseobacterium soli</name>
    <dbReference type="NCBI Taxonomy" id="445961"/>
    <lineage>
        <taxon>Bacteria</taxon>
        <taxon>Pseudomonadati</taxon>
        <taxon>Bacteroidota</taxon>
        <taxon>Flavobacteriia</taxon>
        <taxon>Flavobacteriales</taxon>
        <taxon>Weeksellaceae</taxon>
        <taxon>Chryseobacterium group</taxon>
        <taxon>Chryseobacterium</taxon>
    </lineage>
</organism>
<dbReference type="PANTHER" id="PTHR23044">
    <property type="entry name" value="3'-5' EXONUCLEASE ERI1-RELATED"/>
    <property type="match status" value="1"/>
</dbReference>
<dbReference type="Proteomes" id="UP000028705">
    <property type="component" value="Unassembled WGS sequence"/>
</dbReference>
<dbReference type="RefSeq" id="WP_084681433.1">
    <property type="nucleotide sequence ID" value="NZ_JPRH01000005.1"/>
</dbReference>
<dbReference type="InterPro" id="IPR047201">
    <property type="entry name" value="ERI-1_3'hExo-like"/>
</dbReference>
<dbReference type="InterPro" id="IPR012337">
    <property type="entry name" value="RNaseH-like_sf"/>
</dbReference>
<dbReference type="InterPro" id="IPR051274">
    <property type="entry name" value="3-5_Exoribonuclease"/>
</dbReference>
<dbReference type="InterPro" id="IPR036397">
    <property type="entry name" value="RNaseH_sf"/>
</dbReference>
<dbReference type="InterPro" id="IPR013520">
    <property type="entry name" value="Ribonucl_H"/>
</dbReference>
<evidence type="ECO:0000313" key="5">
    <source>
        <dbReference type="EMBL" id="KFF11819.1"/>
    </source>
</evidence>
<protein>
    <recommendedName>
        <fullName evidence="4">Exonuclease domain-containing protein</fullName>
    </recommendedName>
</protein>
<dbReference type="SMART" id="SM00479">
    <property type="entry name" value="EXOIII"/>
    <property type="match status" value="1"/>
</dbReference>
<dbReference type="GO" id="GO:0006259">
    <property type="term" value="P:DNA metabolic process"/>
    <property type="evidence" value="ECO:0007669"/>
    <property type="project" value="UniProtKB-ARBA"/>
</dbReference>